<dbReference type="PANTHER" id="PTHR43519">
    <property type="entry name" value="ATP-DEPENDENT RNA HELICASE HRPB"/>
    <property type="match status" value="1"/>
</dbReference>
<keyword evidence="9" id="KW-1185">Reference proteome</keyword>
<dbReference type="PANTHER" id="PTHR43519:SF1">
    <property type="entry name" value="ATP-DEPENDENT RNA HELICASE HRPB"/>
    <property type="match status" value="1"/>
</dbReference>
<keyword evidence="3 8" id="KW-0347">Helicase</keyword>
<reference evidence="8 9" key="1">
    <citation type="submission" date="2021-03" db="EMBL/GenBank/DDBJ databases">
        <title>Sneathiella sp. CAU 1612 isolated from Kang Won-do.</title>
        <authorList>
            <person name="Kim W."/>
        </authorList>
    </citation>
    <scope>NUCLEOTIDE SEQUENCE [LARGE SCALE GENOMIC DNA]</scope>
    <source>
        <strain evidence="8 9">CAU 1612</strain>
    </source>
</reference>
<comment type="caution">
    <text evidence="8">The sequence shown here is derived from an EMBL/GenBank/DDBJ whole genome shotgun (WGS) entry which is preliminary data.</text>
</comment>
<dbReference type="CDD" id="cd18791">
    <property type="entry name" value="SF2_C_RHA"/>
    <property type="match status" value="1"/>
</dbReference>
<dbReference type="PIRSF" id="PIRSF005496">
    <property type="entry name" value="ATP_hel_hrpB"/>
    <property type="match status" value="1"/>
</dbReference>
<dbReference type="InterPro" id="IPR049614">
    <property type="entry name" value="HrpB_DEXH"/>
</dbReference>
<name>A0ABS3F756_9PROT</name>
<dbReference type="SMART" id="SM00847">
    <property type="entry name" value="HA2"/>
    <property type="match status" value="1"/>
</dbReference>
<keyword evidence="1" id="KW-0547">Nucleotide-binding</keyword>
<evidence type="ECO:0000313" key="8">
    <source>
        <dbReference type="EMBL" id="MBO0334163.1"/>
    </source>
</evidence>
<dbReference type="GO" id="GO:0004386">
    <property type="term" value="F:helicase activity"/>
    <property type="evidence" value="ECO:0007669"/>
    <property type="project" value="UniProtKB-KW"/>
</dbReference>
<gene>
    <name evidence="8" type="primary">hrpB</name>
    <name evidence="8" type="ORF">J0X12_11080</name>
</gene>
<evidence type="ECO:0000256" key="1">
    <source>
        <dbReference type="ARBA" id="ARBA00022741"/>
    </source>
</evidence>
<dbReference type="PROSITE" id="PS51194">
    <property type="entry name" value="HELICASE_CTER"/>
    <property type="match status" value="1"/>
</dbReference>
<dbReference type="CDD" id="cd17990">
    <property type="entry name" value="DEXHc_HrpB"/>
    <property type="match status" value="1"/>
</dbReference>
<dbReference type="NCBIfam" id="TIGR01970">
    <property type="entry name" value="DEAH_box_HrpB"/>
    <property type="match status" value="1"/>
</dbReference>
<protein>
    <submittedName>
        <fullName evidence="8">ATP-dependent helicase HrpB</fullName>
    </submittedName>
</protein>
<accession>A0ABS3F756</accession>
<dbReference type="Gene3D" id="3.40.50.300">
    <property type="entry name" value="P-loop containing nucleotide triphosphate hydrolases"/>
    <property type="match status" value="2"/>
</dbReference>
<dbReference type="Pfam" id="PF00270">
    <property type="entry name" value="DEAD"/>
    <property type="match status" value="1"/>
</dbReference>
<keyword evidence="2" id="KW-0378">Hydrolase</keyword>
<proteinExistence type="predicted"/>
<dbReference type="InterPro" id="IPR014001">
    <property type="entry name" value="Helicase_ATP-bd"/>
</dbReference>
<dbReference type="PROSITE" id="PS51192">
    <property type="entry name" value="HELICASE_ATP_BIND_1"/>
    <property type="match status" value="1"/>
</dbReference>
<evidence type="ECO:0000313" key="9">
    <source>
        <dbReference type="Proteomes" id="UP000664761"/>
    </source>
</evidence>
<evidence type="ECO:0000256" key="5">
    <source>
        <dbReference type="SAM" id="MobiDB-lite"/>
    </source>
</evidence>
<feature type="domain" description="Helicase ATP-binding" evidence="6">
    <location>
        <begin position="20"/>
        <end position="184"/>
    </location>
</feature>
<organism evidence="8 9">
    <name type="scientific">Sneathiella sedimenti</name>
    <dbReference type="NCBI Taxonomy" id="2816034"/>
    <lineage>
        <taxon>Bacteria</taxon>
        <taxon>Pseudomonadati</taxon>
        <taxon>Pseudomonadota</taxon>
        <taxon>Alphaproteobacteria</taxon>
        <taxon>Sneathiellales</taxon>
        <taxon>Sneathiellaceae</taxon>
        <taxon>Sneathiella</taxon>
    </lineage>
</organism>
<dbReference type="SMART" id="SM00487">
    <property type="entry name" value="DEXDc"/>
    <property type="match status" value="1"/>
</dbReference>
<feature type="region of interest" description="Disordered" evidence="5">
    <location>
        <begin position="819"/>
        <end position="839"/>
    </location>
</feature>
<dbReference type="RefSeq" id="WP_207045641.1">
    <property type="nucleotide sequence ID" value="NZ_JAFLNC010000003.1"/>
</dbReference>
<dbReference type="InterPro" id="IPR013689">
    <property type="entry name" value="RNA_helicase_ATP-dep_HrpB_C"/>
</dbReference>
<feature type="domain" description="Helicase C-terminal" evidence="7">
    <location>
        <begin position="210"/>
        <end position="376"/>
    </location>
</feature>
<dbReference type="InterPro" id="IPR056329">
    <property type="entry name" value="CON_HrpB"/>
</dbReference>
<evidence type="ECO:0000256" key="2">
    <source>
        <dbReference type="ARBA" id="ARBA00022801"/>
    </source>
</evidence>
<dbReference type="SUPFAM" id="SSF52540">
    <property type="entry name" value="P-loop containing nucleoside triphosphate hydrolases"/>
    <property type="match status" value="1"/>
</dbReference>
<dbReference type="Pfam" id="PF24473">
    <property type="entry name" value="CON_HrpB"/>
    <property type="match status" value="1"/>
</dbReference>
<evidence type="ECO:0000259" key="7">
    <source>
        <dbReference type="PROSITE" id="PS51194"/>
    </source>
</evidence>
<evidence type="ECO:0000259" key="6">
    <source>
        <dbReference type="PROSITE" id="PS51192"/>
    </source>
</evidence>
<dbReference type="InterPro" id="IPR001650">
    <property type="entry name" value="Helicase_C-like"/>
</dbReference>
<evidence type="ECO:0000256" key="3">
    <source>
        <dbReference type="ARBA" id="ARBA00022806"/>
    </source>
</evidence>
<evidence type="ECO:0000256" key="4">
    <source>
        <dbReference type="ARBA" id="ARBA00022840"/>
    </source>
</evidence>
<dbReference type="InterPro" id="IPR011545">
    <property type="entry name" value="DEAD/DEAH_box_helicase_dom"/>
</dbReference>
<dbReference type="InterPro" id="IPR010225">
    <property type="entry name" value="HrpB"/>
</dbReference>
<keyword evidence="4" id="KW-0067">ATP-binding</keyword>
<dbReference type="EMBL" id="JAFLNC010000003">
    <property type="protein sequence ID" value="MBO0334163.1"/>
    <property type="molecule type" value="Genomic_DNA"/>
</dbReference>
<dbReference type="Pfam" id="PF00271">
    <property type="entry name" value="Helicase_C"/>
    <property type="match status" value="1"/>
</dbReference>
<dbReference type="InterPro" id="IPR048333">
    <property type="entry name" value="HA2_WH"/>
</dbReference>
<dbReference type="InterPro" id="IPR007502">
    <property type="entry name" value="Helicase-assoc_dom"/>
</dbReference>
<dbReference type="Pfam" id="PF04408">
    <property type="entry name" value="WHD_HA2"/>
    <property type="match status" value="1"/>
</dbReference>
<dbReference type="Gene3D" id="1.20.120.1080">
    <property type="match status" value="1"/>
</dbReference>
<sequence>MTVDFTRTGLPVVGILEDIASAFKSAPSAILQAAPGAGKTTLVPLYLLQMGLIGDQKIIMLEPRRLAARAAARRMADLLGEDVGQTVGYRVRLDSQVSRQTRIEVVTEGILTRRLQADPELSGVGLIIFDEFHERSLQTDLGLVLVRQVQEILRDDLKLLLMSATIEGVRLSNALGGAPIIKSDGRQFPVETRFLPRPSPKRIEHTAAAVVEQAVQEETGDILVFLPGAGEITRTEKLLMGSENLPDTMILPLYGNLPARDQDRAILPDPDGKRKIVLSTDIAETSLTIEGVRIVIDAGLARNPVFDPNSGMTALSTRRVSRASADQRRGRAGRQGPGICYRLWTAAEDRGLVEFASPEIMNADLSSLVLELVNWGVQDVNELAWMDAPPPGPYAQGRDMLVALGALDDAGKITGLGREIVKFPLHPRLAGMLLRAREIGAESIAADIAALLSERDILRRDREFPNSDIRARLDILHAARKHKGKSGGFGSVQQILRVRNDLARRLSVKEGVQDNSFIGQLLAFAYPDRIGELREGSELQYRLSGGRGARLAENDRLQGEPYLVIAELDGKGREARIDLAAPISIADIEANFVDQIVSTRRVYWDEKKARVVAVTERKLGALVLASRRIKDPAPEEIETALLNALRGKELKELPWNSDSLSLIERVNFAKYNDPDGGWPDLSLSELEKTLENWLLPYLAGLGSLADLQRLNLLDVLKNLMSWEQQTRLDTFAPATITVPSGSHIRLDYSNPEMPVLAVRLQEIFGLDNVPKVADGRVAVSVHLLSPARRPVQITQDLASFWRNTYTDVKKDLKGRYPKHYWPDDPMQAEATRRVKPRKG</sequence>
<dbReference type="Pfam" id="PF08482">
    <property type="entry name" value="HrpB_C"/>
    <property type="match status" value="1"/>
</dbReference>
<dbReference type="Proteomes" id="UP000664761">
    <property type="component" value="Unassembled WGS sequence"/>
</dbReference>
<dbReference type="InterPro" id="IPR027417">
    <property type="entry name" value="P-loop_NTPase"/>
</dbReference>
<dbReference type="SMART" id="SM00490">
    <property type="entry name" value="HELICc"/>
    <property type="match status" value="1"/>
</dbReference>